<dbReference type="EMBL" id="DTMF01000270">
    <property type="protein sequence ID" value="HGF34914.1"/>
    <property type="molecule type" value="Genomic_DNA"/>
</dbReference>
<keyword evidence="2" id="KW-0813">Transport</keyword>
<reference evidence="7" key="1">
    <citation type="journal article" date="2020" name="mSystems">
        <title>Genome- and Community-Level Interaction Insights into Carbon Utilization and Element Cycling Functions of Hydrothermarchaeota in Hydrothermal Sediment.</title>
        <authorList>
            <person name="Zhou Z."/>
            <person name="Liu Y."/>
            <person name="Xu W."/>
            <person name="Pan J."/>
            <person name="Luo Z.H."/>
            <person name="Li M."/>
        </authorList>
    </citation>
    <scope>NUCLEOTIDE SEQUENCE [LARGE SCALE GENOMIC DNA]</scope>
    <source>
        <strain evidence="7">SpSt-897</strain>
    </source>
</reference>
<dbReference type="Pfam" id="PF00005">
    <property type="entry name" value="ABC_tran"/>
    <property type="match status" value="1"/>
</dbReference>
<proteinExistence type="inferred from homology"/>
<dbReference type="PANTHER" id="PTHR43820:SF4">
    <property type="entry name" value="HIGH-AFFINITY BRANCHED-CHAIN AMINO ACID TRANSPORT ATP-BINDING PROTEIN LIVF"/>
    <property type="match status" value="1"/>
</dbReference>
<name>A0A7C3V669_9BACT</name>
<sequence length="243" mass="26572">MREPDRPMPLLQVEGLTVSFDHIPILENLSLTLPEQKIGALVGPDGAGKTTLLNTISGLLSPDSGRIIFAGEPIEGLPVWEIVQRGLAYVPEGANVFGQMTVLENLEVGAYLHRQRLGERLEEVFAIFPELREFLHRPAGLLSGGQQRLVALGRGLMAGARLLLLDEPFAGLAPKLVKRFCEAFRHLVARGLTLLVASQYAQRILQVADLGFLLENGGITLSGTGPEILRDQHLHQVLFTPRL</sequence>
<keyword evidence="3" id="KW-0547">Nucleotide-binding</keyword>
<dbReference type="InterPro" id="IPR003439">
    <property type="entry name" value="ABC_transporter-like_ATP-bd"/>
</dbReference>
<dbReference type="PANTHER" id="PTHR43820">
    <property type="entry name" value="HIGH-AFFINITY BRANCHED-CHAIN AMINO ACID TRANSPORT ATP-BINDING PROTEIN LIVF"/>
    <property type="match status" value="1"/>
</dbReference>
<dbReference type="SUPFAM" id="SSF52540">
    <property type="entry name" value="P-loop containing nucleoside triphosphate hydrolases"/>
    <property type="match status" value="1"/>
</dbReference>
<evidence type="ECO:0000256" key="1">
    <source>
        <dbReference type="ARBA" id="ARBA00005417"/>
    </source>
</evidence>
<dbReference type="PROSITE" id="PS00211">
    <property type="entry name" value="ABC_TRANSPORTER_1"/>
    <property type="match status" value="1"/>
</dbReference>
<dbReference type="InterPro" id="IPR017871">
    <property type="entry name" value="ABC_transporter-like_CS"/>
</dbReference>
<dbReference type="GO" id="GO:0015807">
    <property type="term" value="P:L-amino acid transport"/>
    <property type="evidence" value="ECO:0007669"/>
    <property type="project" value="TreeGrafter"/>
</dbReference>
<comment type="similarity">
    <text evidence="1">Belongs to the ABC transporter superfamily.</text>
</comment>
<dbReference type="AlphaFoldDB" id="A0A7C3V669"/>
<dbReference type="CDD" id="cd03224">
    <property type="entry name" value="ABC_TM1139_LivF_branched"/>
    <property type="match status" value="1"/>
</dbReference>
<dbReference type="GO" id="GO:0015658">
    <property type="term" value="F:branched-chain amino acid transmembrane transporter activity"/>
    <property type="evidence" value="ECO:0007669"/>
    <property type="project" value="TreeGrafter"/>
</dbReference>
<dbReference type="GO" id="GO:0016887">
    <property type="term" value="F:ATP hydrolysis activity"/>
    <property type="evidence" value="ECO:0007669"/>
    <property type="project" value="InterPro"/>
</dbReference>
<dbReference type="InterPro" id="IPR027417">
    <property type="entry name" value="P-loop_NTPase"/>
</dbReference>
<comment type="caution">
    <text evidence="7">The sequence shown here is derived from an EMBL/GenBank/DDBJ whole genome shotgun (WGS) entry which is preliminary data.</text>
</comment>
<dbReference type="InterPro" id="IPR052156">
    <property type="entry name" value="BCAA_Transport_ATP-bd_LivF"/>
</dbReference>
<dbReference type="GO" id="GO:0005524">
    <property type="term" value="F:ATP binding"/>
    <property type="evidence" value="ECO:0007669"/>
    <property type="project" value="UniProtKB-KW"/>
</dbReference>
<dbReference type="InterPro" id="IPR003593">
    <property type="entry name" value="AAA+_ATPase"/>
</dbReference>
<keyword evidence="4 7" id="KW-0067">ATP-binding</keyword>
<evidence type="ECO:0000256" key="5">
    <source>
        <dbReference type="ARBA" id="ARBA00022970"/>
    </source>
</evidence>
<evidence type="ECO:0000256" key="3">
    <source>
        <dbReference type="ARBA" id="ARBA00022741"/>
    </source>
</evidence>
<dbReference type="PROSITE" id="PS50893">
    <property type="entry name" value="ABC_TRANSPORTER_2"/>
    <property type="match status" value="1"/>
</dbReference>
<keyword evidence="5" id="KW-0029">Amino-acid transport</keyword>
<evidence type="ECO:0000256" key="4">
    <source>
        <dbReference type="ARBA" id="ARBA00022840"/>
    </source>
</evidence>
<gene>
    <name evidence="7" type="ORF">ENW96_11110</name>
</gene>
<feature type="domain" description="ABC transporter" evidence="6">
    <location>
        <begin position="11"/>
        <end position="241"/>
    </location>
</feature>
<evidence type="ECO:0000256" key="2">
    <source>
        <dbReference type="ARBA" id="ARBA00022448"/>
    </source>
</evidence>
<evidence type="ECO:0000259" key="6">
    <source>
        <dbReference type="PROSITE" id="PS50893"/>
    </source>
</evidence>
<accession>A0A7C3V669</accession>
<dbReference type="Gene3D" id="3.40.50.300">
    <property type="entry name" value="P-loop containing nucleotide triphosphate hydrolases"/>
    <property type="match status" value="1"/>
</dbReference>
<evidence type="ECO:0000313" key="7">
    <source>
        <dbReference type="EMBL" id="HGF34914.1"/>
    </source>
</evidence>
<dbReference type="SMART" id="SM00382">
    <property type="entry name" value="AAA"/>
    <property type="match status" value="1"/>
</dbReference>
<protein>
    <submittedName>
        <fullName evidence="7">ABC transporter ATP-binding protein</fullName>
    </submittedName>
</protein>
<organism evidence="7">
    <name type="scientific">Desulfobacca acetoxidans</name>
    <dbReference type="NCBI Taxonomy" id="60893"/>
    <lineage>
        <taxon>Bacteria</taxon>
        <taxon>Pseudomonadati</taxon>
        <taxon>Thermodesulfobacteriota</taxon>
        <taxon>Desulfobaccia</taxon>
        <taxon>Desulfobaccales</taxon>
        <taxon>Desulfobaccaceae</taxon>
        <taxon>Desulfobacca</taxon>
    </lineage>
</organism>